<dbReference type="SUPFAM" id="SSF50044">
    <property type="entry name" value="SH3-domain"/>
    <property type="match status" value="1"/>
</dbReference>
<sequence>MNAAQLSMSASVSRSHTILLRNMDSLATQGTQLVQAMFDFKPQEEGELGFKFGDVITGMRSCSNAKLLYEG</sequence>
<evidence type="ECO:0000313" key="5">
    <source>
        <dbReference type="Proteomes" id="UP000271098"/>
    </source>
</evidence>
<evidence type="ECO:0000313" key="4">
    <source>
        <dbReference type="EMBL" id="VDN31696.1"/>
    </source>
</evidence>
<dbReference type="WBParaSite" id="GPUH_0001844601-mRNA-1">
    <property type="protein sequence ID" value="GPUH_0001844601-mRNA-1"/>
    <property type="gene ID" value="GPUH_0001844601"/>
</dbReference>
<keyword evidence="1 2" id="KW-0728">SH3 domain</keyword>
<dbReference type="OrthoDB" id="10255964at2759"/>
<evidence type="ECO:0000259" key="3">
    <source>
        <dbReference type="PROSITE" id="PS50002"/>
    </source>
</evidence>
<gene>
    <name evidence="4" type="ORF">GPUH_LOCUS18420</name>
</gene>
<dbReference type="EMBL" id="UYRT01086740">
    <property type="protein sequence ID" value="VDN31696.1"/>
    <property type="molecule type" value="Genomic_DNA"/>
</dbReference>
<dbReference type="InterPro" id="IPR036028">
    <property type="entry name" value="SH3-like_dom_sf"/>
</dbReference>
<dbReference type="Proteomes" id="UP000271098">
    <property type="component" value="Unassembled WGS sequence"/>
</dbReference>
<protein>
    <submittedName>
        <fullName evidence="6">SH3 domain-containing protein</fullName>
    </submittedName>
</protein>
<proteinExistence type="predicted"/>
<evidence type="ECO:0000313" key="6">
    <source>
        <dbReference type="WBParaSite" id="GPUH_0001844601-mRNA-1"/>
    </source>
</evidence>
<evidence type="ECO:0000256" key="2">
    <source>
        <dbReference type="PROSITE-ProRule" id="PRU00192"/>
    </source>
</evidence>
<dbReference type="PROSITE" id="PS50002">
    <property type="entry name" value="SH3"/>
    <property type="match status" value="1"/>
</dbReference>
<reference evidence="6" key="1">
    <citation type="submission" date="2016-06" db="UniProtKB">
        <authorList>
            <consortium name="WormBaseParasite"/>
        </authorList>
    </citation>
    <scope>IDENTIFICATION</scope>
</reference>
<dbReference type="InterPro" id="IPR001452">
    <property type="entry name" value="SH3_domain"/>
</dbReference>
<accession>A0A183EBT0</accession>
<reference evidence="4 5" key="2">
    <citation type="submission" date="2018-11" db="EMBL/GenBank/DDBJ databases">
        <authorList>
            <consortium name="Pathogen Informatics"/>
        </authorList>
    </citation>
    <scope>NUCLEOTIDE SEQUENCE [LARGE SCALE GENOMIC DNA]</scope>
</reference>
<evidence type="ECO:0000256" key="1">
    <source>
        <dbReference type="ARBA" id="ARBA00022443"/>
    </source>
</evidence>
<keyword evidence="5" id="KW-1185">Reference proteome</keyword>
<organism evidence="6">
    <name type="scientific">Gongylonema pulchrum</name>
    <dbReference type="NCBI Taxonomy" id="637853"/>
    <lineage>
        <taxon>Eukaryota</taxon>
        <taxon>Metazoa</taxon>
        <taxon>Ecdysozoa</taxon>
        <taxon>Nematoda</taxon>
        <taxon>Chromadorea</taxon>
        <taxon>Rhabditida</taxon>
        <taxon>Spirurina</taxon>
        <taxon>Spiruromorpha</taxon>
        <taxon>Spiruroidea</taxon>
        <taxon>Gongylonematidae</taxon>
        <taxon>Gongylonema</taxon>
    </lineage>
</organism>
<feature type="domain" description="SH3" evidence="3">
    <location>
        <begin position="29"/>
        <end position="71"/>
    </location>
</feature>
<dbReference type="AlphaFoldDB" id="A0A183EBT0"/>
<dbReference type="Gene3D" id="2.30.30.40">
    <property type="entry name" value="SH3 Domains"/>
    <property type="match status" value="1"/>
</dbReference>
<name>A0A183EBT0_9BILA</name>